<dbReference type="Proteomes" id="UP001215280">
    <property type="component" value="Unassembled WGS sequence"/>
</dbReference>
<dbReference type="GO" id="GO:0005634">
    <property type="term" value="C:nucleus"/>
    <property type="evidence" value="ECO:0007669"/>
    <property type="project" value="UniProtKB-SubCell"/>
</dbReference>
<evidence type="ECO:0000256" key="2">
    <source>
        <dbReference type="ARBA" id="ARBA00023015"/>
    </source>
</evidence>
<feature type="region of interest" description="Disordered" evidence="5">
    <location>
        <begin position="137"/>
        <end position="163"/>
    </location>
</feature>
<dbReference type="GO" id="GO:1990527">
    <property type="term" value="C:Tec1p-Ste12p-Dig1p complex"/>
    <property type="evidence" value="ECO:0007669"/>
    <property type="project" value="TreeGrafter"/>
</dbReference>
<keyword evidence="2" id="KW-0805">Transcription regulation</keyword>
<dbReference type="InterPro" id="IPR052127">
    <property type="entry name" value="STE12_transcription_factor"/>
</dbReference>
<sequence length="237" mass="25902">MDTREFSHGYTHIDPRVTRTRAHASSCPCVVSFVLLVVEGWSKGIVTSLPVIILFSVARNSGGSRRVVTILEATLVTCPRFSVPHDRLFLDALERDLKRENMGLEPTTQITGEPALSLTYDGKKSLYEQFVVNRGVPKDDNASPAGPHNTSVSSHRSGVRQQLGDEDAPTAFFAIFPLFEGNPTYKQRRKKSRKLSGLGPGGSEEEERRGRSQGRYIAGVPGAAGEEMMAPQAGAYL</sequence>
<gene>
    <name evidence="6" type="ORF">DFH07DRAFT_977112</name>
</gene>
<evidence type="ECO:0000313" key="7">
    <source>
        <dbReference type="Proteomes" id="UP001215280"/>
    </source>
</evidence>
<evidence type="ECO:0000256" key="3">
    <source>
        <dbReference type="ARBA" id="ARBA00023163"/>
    </source>
</evidence>
<keyword evidence="4" id="KW-0539">Nucleus</keyword>
<comment type="subcellular location">
    <subcellularLocation>
        <location evidence="1">Nucleus</location>
    </subcellularLocation>
</comment>
<dbReference type="GO" id="GO:0003700">
    <property type="term" value="F:DNA-binding transcription factor activity"/>
    <property type="evidence" value="ECO:0007669"/>
    <property type="project" value="TreeGrafter"/>
</dbReference>
<dbReference type="EMBL" id="JARJLG010000100">
    <property type="protein sequence ID" value="KAJ7745941.1"/>
    <property type="molecule type" value="Genomic_DNA"/>
</dbReference>
<proteinExistence type="predicted"/>
<name>A0AAD7IPF9_9AGAR</name>
<keyword evidence="3" id="KW-0804">Transcription</keyword>
<dbReference type="AlphaFoldDB" id="A0AAD7IPF9"/>
<evidence type="ECO:0000256" key="1">
    <source>
        <dbReference type="ARBA" id="ARBA00004123"/>
    </source>
</evidence>
<feature type="region of interest" description="Disordered" evidence="5">
    <location>
        <begin position="186"/>
        <end position="237"/>
    </location>
</feature>
<evidence type="ECO:0000256" key="4">
    <source>
        <dbReference type="ARBA" id="ARBA00023242"/>
    </source>
</evidence>
<reference evidence="6" key="1">
    <citation type="submission" date="2023-03" db="EMBL/GenBank/DDBJ databases">
        <title>Massive genome expansion in bonnet fungi (Mycena s.s.) driven by repeated elements and novel gene families across ecological guilds.</title>
        <authorList>
            <consortium name="Lawrence Berkeley National Laboratory"/>
            <person name="Harder C.B."/>
            <person name="Miyauchi S."/>
            <person name="Viragh M."/>
            <person name="Kuo A."/>
            <person name="Thoen E."/>
            <person name="Andreopoulos B."/>
            <person name="Lu D."/>
            <person name="Skrede I."/>
            <person name="Drula E."/>
            <person name="Henrissat B."/>
            <person name="Morin E."/>
            <person name="Kohler A."/>
            <person name="Barry K."/>
            <person name="LaButti K."/>
            <person name="Morin E."/>
            <person name="Salamov A."/>
            <person name="Lipzen A."/>
            <person name="Mereny Z."/>
            <person name="Hegedus B."/>
            <person name="Baldrian P."/>
            <person name="Stursova M."/>
            <person name="Weitz H."/>
            <person name="Taylor A."/>
            <person name="Grigoriev I.V."/>
            <person name="Nagy L.G."/>
            <person name="Martin F."/>
            <person name="Kauserud H."/>
        </authorList>
    </citation>
    <scope>NUCLEOTIDE SEQUENCE</scope>
    <source>
        <strain evidence="6">CBHHK188m</strain>
    </source>
</reference>
<evidence type="ECO:0000313" key="6">
    <source>
        <dbReference type="EMBL" id="KAJ7745941.1"/>
    </source>
</evidence>
<keyword evidence="7" id="KW-1185">Reference proteome</keyword>
<dbReference type="PANTHER" id="PTHR47427">
    <property type="entry name" value="PROTEIN STE12"/>
    <property type="match status" value="1"/>
</dbReference>
<accession>A0AAD7IPF9</accession>
<feature type="compositionally biased region" description="Polar residues" evidence="5">
    <location>
        <begin position="148"/>
        <end position="160"/>
    </location>
</feature>
<comment type="caution">
    <text evidence="6">The sequence shown here is derived from an EMBL/GenBank/DDBJ whole genome shotgun (WGS) entry which is preliminary data.</text>
</comment>
<dbReference type="PANTHER" id="PTHR47427:SF1">
    <property type="entry name" value="PROTEIN STE12"/>
    <property type="match status" value="1"/>
</dbReference>
<protein>
    <submittedName>
        <fullName evidence="6">Uncharacterized protein</fullName>
    </submittedName>
</protein>
<dbReference type="GO" id="GO:1990526">
    <property type="term" value="C:Ste12p-Dig1p-Dig2p complex"/>
    <property type="evidence" value="ECO:0007669"/>
    <property type="project" value="TreeGrafter"/>
</dbReference>
<organism evidence="6 7">
    <name type="scientific">Mycena maculata</name>
    <dbReference type="NCBI Taxonomy" id="230809"/>
    <lineage>
        <taxon>Eukaryota</taxon>
        <taxon>Fungi</taxon>
        <taxon>Dikarya</taxon>
        <taxon>Basidiomycota</taxon>
        <taxon>Agaricomycotina</taxon>
        <taxon>Agaricomycetes</taxon>
        <taxon>Agaricomycetidae</taxon>
        <taxon>Agaricales</taxon>
        <taxon>Marasmiineae</taxon>
        <taxon>Mycenaceae</taxon>
        <taxon>Mycena</taxon>
    </lineage>
</organism>
<evidence type="ECO:0000256" key="5">
    <source>
        <dbReference type="SAM" id="MobiDB-lite"/>
    </source>
</evidence>